<keyword evidence="1" id="KW-1133">Transmembrane helix</keyword>
<evidence type="ECO:0000256" key="1">
    <source>
        <dbReference type="SAM" id="Phobius"/>
    </source>
</evidence>
<dbReference type="Pfam" id="PF14014">
    <property type="entry name" value="DUF4230"/>
    <property type="match status" value="1"/>
</dbReference>
<evidence type="ECO:0000313" key="3">
    <source>
        <dbReference type="EMBL" id="NVH57743.1"/>
    </source>
</evidence>
<dbReference type="Proteomes" id="UP000528555">
    <property type="component" value="Unassembled WGS sequence"/>
</dbReference>
<dbReference type="EMBL" id="JAAITX010000002">
    <property type="protein sequence ID" value="NVH57743.1"/>
    <property type="molecule type" value="Genomic_DNA"/>
</dbReference>
<keyword evidence="1" id="KW-0472">Membrane</keyword>
<proteinExistence type="predicted"/>
<feature type="transmembrane region" description="Helical" evidence="1">
    <location>
        <begin position="20"/>
        <end position="38"/>
    </location>
</feature>
<comment type="caution">
    <text evidence="3">The sequence shown here is derived from an EMBL/GenBank/DDBJ whole genome shotgun (WGS) entry which is preliminary data.</text>
</comment>
<evidence type="ECO:0000313" key="4">
    <source>
        <dbReference type="Proteomes" id="UP000528555"/>
    </source>
</evidence>
<sequence length="204" mass="23223">MSEEKKKKKFRFFRKHFTLIIKIVIILSVLGVVALGFGKVIDSGSKTTKIGFEDIGELATQSAYCTEVNVTEDARTIFGAKIPFTQSKYVYSYDIVIKAGYNFNEIEWELKGKNIEVKLPEAKVLSTELDLDSFKVYHEKESIFSPIKLDENNDAIKKMKENAKTDAIANGLLENARSNAEEMLKGFFGSQYDLDEYKIVFKDK</sequence>
<dbReference type="RefSeq" id="WP_173814448.1">
    <property type="nucleotide sequence ID" value="NZ_JAAITX010000002.1"/>
</dbReference>
<accession>A0A850HM02</accession>
<evidence type="ECO:0000313" key="5">
    <source>
        <dbReference type="Proteomes" id="UP000701680"/>
    </source>
</evidence>
<name>A0A850HM02_9FIRM</name>
<dbReference type="Proteomes" id="UP000701680">
    <property type="component" value="Unassembled WGS sequence"/>
</dbReference>
<reference evidence="4 5" key="1">
    <citation type="journal article" date="2020" name="Cell Host Microbe">
        <title>Functional and Genomic Variation between Human-Derived Isolates of Lachnospiraceae Reveals Inter- and Intra-Species Diversity.</title>
        <authorList>
            <person name="Sorbara M.T."/>
            <person name="Littmann E.R."/>
            <person name="Fontana E."/>
            <person name="Moody T.U."/>
            <person name="Kohout C.E."/>
            <person name="Gjonbalaj M."/>
            <person name="Eaton V."/>
            <person name="Seok R."/>
            <person name="Leiner I.M."/>
            <person name="Pamer E.G."/>
        </authorList>
    </citation>
    <scope>NUCLEOTIDE SEQUENCE [LARGE SCALE GENOMIC DNA]</scope>
    <source>
        <strain evidence="3 4">MSK.17.11</strain>
        <strain evidence="2 5">MSK.17.38</strain>
    </source>
</reference>
<organism evidence="3 4">
    <name type="scientific">Dorea phocaeensis</name>
    <dbReference type="NCBI Taxonomy" id="2040291"/>
    <lineage>
        <taxon>Bacteria</taxon>
        <taxon>Bacillati</taxon>
        <taxon>Bacillota</taxon>
        <taxon>Clostridia</taxon>
        <taxon>Lachnospirales</taxon>
        <taxon>Lachnospiraceae</taxon>
        <taxon>Dorea</taxon>
    </lineage>
</organism>
<keyword evidence="4" id="KW-1185">Reference proteome</keyword>
<keyword evidence="1" id="KW-0812">Transmembrane</keyword>
<protein>
    <submittedName>
        <fullName evidence="3">DUF4230 domain-containing protein</fullName>
    </submittedName>
</protein>
<dbReference type="AlphaFoldDB" id="A0A850HM02"/>
<reference evidence="3" key="2">
    <citation type="submission" date="2020-02" db="EMBL/GenBank/DDBJ databases">
        <authorList>
            <person name="Littmann E."/>
            <person name="Sorbara M."/>
        </authorList>
    </citation>
    <scope>NUCLEOTIDE SEQUENCE</scope>
    <source>
        <strain evidence="3">MSK.17.11</strain>
        <strain evidence="2">MSK.17.38</strain>
    </source>
</reference>
<dbReference type="InterPro" id="IPR025324">
    <property type="entry name" value="DUF4230"/>
</dbReference>
<gene>
    <name evidence="3" type="ORF">G5A66_03555</name>
    <name evidence="2" type="ORF">G5A75_04645</name>
</gene>
<evidence type="ECO:0000313" key="2">
    <source>
        <dbReference type="EMBL" id="NSK14170.1"/>
    </source>
</evidence>
<dbReference type="EMBL" id="JAAIUO010000002">
    <property type="protein sequence ID" value="NSK14170.1"/>
    <property type="molecule type" value="Genomic_DNA"/>
</dbReference>